<sequence>MNGKTWRNLKEEKADEIKTFLLKAGGKEEARKNPSEVWRIRLPDALFTYYQNRTLYIAHGPSEKNLLPIYQKMEEIAGPRYSSPDREMLFGLDETGKGEIIGPVILAGVSFPKELFPTIDKIVGLSDTKRPHKFPYWENIFKQLSSLKVKGFAYFVEEISPDKLRKENLNRLLDKGYKKIINFFLKGMGEEKRLKEYRIVLDDYGIGKNFRRFLQCLQEKGAEVIVVKSADSEYLEVKTAAILAKRFRERIIKKIKENPKYQIAGLTIGSGNLSDKETKEWLRKWKEVYKNFPYFVKQSFKIRI</sequence>
<dbReference type="InterPro" id="IPR024567">
    <property type="entry name" value="RNase_HII/HIII_dom"/>
</dbReference>
<evidence type="ECO:0000256" key="6">
    <source>
        <dbReference type="ARBA" id="ARBA00022722"/>
    </source>
</evidence>
<dbReference type="Gene3D" id="1.10.10.460">
    <property type="entry name" value="Ribonuclease hii. Domain 2"/>
    <property type="match status" value="1"/>
</dbReference>
<gene>
    <name evidence="13" type="ORF">ENX07_08115</name>
</gene>
<keyword evidence="7 10" id="KW-0479">Metal-binding</keyword>
<feature type="domain" description="RNase H type-2" evidence="12">
    <location>
        <begin position="87"/>
        <end position="304"/>
    </location>
</feature>
<keyword evidence="5" id="KW-0963">Cytoplasm</keyword>
<dbReference type="GO" id="GO:0043137">
    <property type="term" value="P:DNA replication, removal of RNA primer"/>
    <property type="evidence" value="ECO:0007669"/>
    <property type="project" value="TreeGrafter"/>
</dbReference>
<evidence type="ECO:0000256" key="11">
    <source>
        <dbReference type="RuleBase" id="RU003515"/>
    </source>
</evidence>
<comment type="function">
    <text evidence="2 11">Endonuclease that specifically degrades the RNA of RNA-DNA hybrids.</text>
</comment>
<evidence type="ECO:0000256" key="5">
    <source>
        <dbReference type="ARBA" id="ARBA00022490"/>
    </source>
</evidence>
<proteinExistence type="inferred from homology"/>
<evidence type="ECO:0000256" key="1">
    <source>
        <dbReference type="ARBA" id="ARBA00000077"/>
    </source>
</evidence>
<evidence type="ECO:0000256" key="10">
    <source>
        <dbReference type="PROSITE-ProRule" id="PRU01319"/>
    </source>
</evidence>
<dbReference type="Pfam" id="PF01351">
    <property type="entry name" value="RNase_HII"/>
    <property type="match status" value="1"/>
</dbReference>
<name>A0A7C3YTR3_UNCW3</name>
<feature type="binding site" evidence="10">
    <location>
        <position position="93"/>
    </location>
    <ligand>
        <name>a divalent metal cation</name>
        <dbReference type="ChEBI" id="CHEBI:60240"/>
    </ligand>
</feature>
<comment type="subcellular location">
    <subcellularLocation>
        <location evidence="3">Cytoplasm</location>
    </subcellularLocation>
</comment>
<dbReference type="InterPro" id="IPR001352">
    <property type="entry name" value="RNase_HII/HIII"/>
</dbReference>
<evidence type="ECO:0000256" key="4">
    <source>
        <dbReference type="ARBA" id="ARBA00008378"/>
    </source>
</evidence>
<dbReference type="GO" id="GO:0006298">
    <property type="term" value="P:mismatch repair"/>
    <property type="evidence" value="ECO:0007669"/>
    <property type="project" value="TreeGrafter"/>
</dbReference>
<dbReference type="PANTHER" id="PTHR10954">
    <property type="entry name" value="RIBONUCLEASE H2 SUBUNIT A"/>
    <property type="match status" value="1"/>
</dbReference>
<comment type="caution">
    <text evidence="13">The sequence shown here is derived from an EMBL/GenBank/DDBJ whole genome shotgun (WGS) entry which is preliminary data.</text>
</comment>
<dbReference type="AlphaFoldDB" id="A0A7C3YTR3"/>
<dbReference type="GO" id="GO:0003723">
    <property type="term" value="F:RNA binding"/>
    <property type="evidence" value="ECO:0007669"/>
    <property type="project" value="UniProtKB-UniRule"/>
</dbReference>
<dbReference type="SUPFAM" id="SSF53098">
    <property type="entry name" value="Ribonuclease H-like"/>
    <property type="match status" value="1"/>
</dbReference>
<evidence type="ECO:0000256" key="2">
    <source>
        <dbReference type="ARBA" id="ARBA00004065"/>
    </source>
</evidence>
<evidence type="ECO:0000313" key="13">
    <source>
        <dbReference type="EMBL" id="HGF00014.1"/>
    </source>
</evidence>
<dbReference type="Gene3D" id="3.30.420.10">
    <property type="entry name" value="Ribonuclease H-like superfamily/Ribonuclease H"/>
    <property type="match status" value="1"/>
</dbReference>
<organism evidence="13">
    <name type="scientific">candidate division WOR-3 bacterium</name>
    <dbReference type="NCBI Taxonomy" id="2052148"/>
    <lineage>
        <taxon>Bacteria</taxon>
        <taxon>Bacteria division WOR-3</taxon>
    </lineage>
</organism>
<evidence type="ECO:0000256" key="9">
    <source>
        <dbReference type="ARBA" id="ARBA00022801"/>
    </source>
</evidence>
<comment type="cofactor">
    <cofactor evidence="10">
        <name>Mn(2+)</name>
        <dbReference type="ChEBI" id="CHEBI:29035"/>
    </cofactor>
    <cofactor evidence="10">
        <name>Mg(2+)</name>
        <dbReference type="ChEBI" id="CHEBI:18420"/>
    </cofactor>
    <text evidence="10">Manganese or magnesium. Binds 1 divalent metal ion per monomer in the absence of substrate. May bind a second metal ion after substrate binding.</text>
</comment>
<dbReference type="InterPro" id="IPR023160">
    <property type="entry name" value="RNase_HII_hlx-loop-hlx_cap_dom"/>
</dbReference>
<dbReference type="InterPro" id="IPR012337">
    <property type="entry name" value="RNaseH-like_sf"/>
</dbReference>
<evidence type="ECO:0000256" key="8">
    <source>
        <dbReference type="ARBA" id="ARBA00022759"/>
    </source>
</evidence>
<dbReference type="EC" id="3.1.26.4" evidence="11"/>
<dbReference type="GO" id="GO:0005737">
    <property type="term" value="C:cytoplasm"/>
    <property type="evidence" value="ECO:0007669"/>
    <property type="project" value="UniProtKB-SubCell"/>
</dbReference>
<comment type="similarity">
    <text evidence="4">Belongs to the RNase HII family. RnhC subfamily.</text>
</comment>
<protein>
    <recommendedName>
        <fullName evidence="11">Ribonuclease</fullName>
        <ecNumber evidence="11">3.1.26.4</ecNumber>
    </recommendedName>
</protein>
<dbReference type="PROSITE" id="PS51975">
    <property type="entry name" value="RNASE_H_2"/>
    <property type="match status" value="1"/>
</dbReference>
<evidence type="ECO:0000256" key="3">
    <source>
        <dbReference type="ARBA" id="ARBA00004496"/>
    </source>
</evidence>
<dbReference type="PANTHER" id="PTHR10954:SF23">
    <property type="entry name" value="RIBONUCLEASE"/>
    <property type="match status" value="1"/>
</dbReference>
<feature type="binding site" evidence="10">
    <location>
        <position position="94"/>
    </location>
    <ligand>
        <name>a divalent metal cation</name>
        <dbReference type="ChEBI" id="CHEBI:60240"/>
    </ligand>
</feature>
<dbReference type="EMBL" id="DTMQ01000048">
    <property type="protein sequence ID" value="HGF00014.1"/>
    <property type="molecule type" value="Genomic_DNA"/>
</dbReference>
<reference evidence="13" key="1">
    <citation type="journal article" date="2020" name="mSystems">
        <title>Genome- and Community-Level Interaction Insights into Carbon Utilization and Element Cycling Functions of Hydrothermarchaeota in Hydrothermal Sediment.</title>
        <authorList>
            <person name="Zhou Z."/>
            <person name="Liu Y."/>
            <person name="Xu W."/>
            <person name="Pan J."/>
            <person name="Luo Z.H."/>
            <person name="Li M."/>
        </authorList>
    </citation>
    <scope>NUCLEOTIDE SEQUENCE [LARGE SCALE GENOMIC DNA]</scope>
    <source>
        <strain evidence="13">SpSt-906</strain>
    </source>
</reference>
<feature type="binding site" evidence="10">
    <location>
        <position position="202"/>
    </location>
    <ligand>
        <name>a divalent metal cation</name>
        <dbReference type="ChEBI" id="CHEBI:60240"/>
    </ligand>
</feature>
<evidence type="ECO:0000256" key="7">
    <source>
        <dbReference type="ARBA" id="ARBA00022723"/>
    </source>
</evidence>
<dbReference type="InterPro" id="IPR036397">
    <property type="entry name" value="RNaseH_sf"/>
</dbReference>
<dbReference type="GO" id="GO:0046872">
    <property type="term" value="F:metal ion binding"/>
    <property type="evidence" value="ECO:0007669"/>
    <property type="project" value="UniProtKB-KW"/>
</dbReference>
<keyword evidence="8 10" id="KW-0255">Endonuclease</keyword>
<comment type="catalytic activity">
    <reaction evidence="1 10 11">
        <text>Endonucleolytic cleavage to 5'-phosphomonoester.</text>
        <dbReference type="EC" id="3.1.26.4"/>
    </reaction>
</comment>
<evidence type="ECO:0000259" key="12">
    <source>
        <dbReference type="PROSITE" id="PS51975"/>
    </source>
</evidence>
<keyword evidence="6 10" id="KW-0540">Nuclease</keyword>
<keyword evidence="9 10" id="KW-0378">Hydrolase</keyword>
<dbReference type="GO" id="GO:0032299">
    <property type="term" value="C:ribonuclease H2 complex"/>
    <property type="evidence" value="ECO:0007669"/>
    <property type="project" value="TreeGrafter"/>
</dbReference>
<accession>A0A7C3YTR3</accession>
<dbReference type="GO" id="GO:0004523">
    <property type="term" value="F:RNA-DNA hybrid ribonuclease activity"/>
    <property type="evidence" value="ECO:0007669"/>
    <property type="project" value="UniProtKB-UniRule"/>
</dbReference>